<feature type="compositionally biased region" description="Basic residues" evidence="1">
    <location>
        <begin position="1"/>
        <end position="12"/>
    </location>
</feature>
<dbReference type="Proteomes" id="UP000078263">
    <property type="component" value="Chromosome"/>
</dbReference>
<reference evidence="2 3" key="1">
    <citation type="submission" date="2016-05" db="EMBL/GenBank/DDBJ databases">
        <title>Compelete Genome Sequence of Bacteriochlorophyll-Synthesizing Bacterium Porphyrobacter neustonensis DSM 9434.</title>
        <authorList>
            <person name="Shi X.-L."/>
            <person name="Wu Y.-H."/>
            <person name="Cheng H."/>
            <person name="Xu L."/>
            <person name="Zhang X.-Q."/>
            <person name="Wang C.-S."/>
            <person name="Xu X.-W."/>
        </authorList>
    </citation>
    <scope>NUCLEOTIDE SEQUENCE [LARGE SCALE GENOMIC DNA]</scope>
    <source>
        <strain evidence="2 3">DSM 9434</strain>
    </source>
</reference>
<name>A0A192D308_9SPHN</name>
<dbReference type="OrthoDB" id="7391946at2"/>
<dbReference type="RefSeq" id="WP_068350778.1">
    <property type="nucleotide sequence ID" value="NZ_CP016033.1"/>
</dbReference>
<dbReference type="STRING" id="1112.A9D12_07820"/>
<proteinExistence type="predicted"/>
<dbReference type="KEGG" id="pns:A9D12_07820"/>
<accession>A0A192D308</accession>
<sequence length="136" mass="14316">MARRTRRVRRGKGSAAAGGETAVTPAGKNRVPLPSPDAGTNLVIADVVLRAAGGLLRDRMEKGLLSQTHGKSSAHRLVEKRGIVSSLALYGASRLARKSPLGLAVVVGGMAAKVFYDRGKRAEKTAPRIKPPKRNG</sequence>
<gene>
    <name evidence="2" type="ORF">A9D12_07820</name>
</gene>
<protein>
    <submittedName>
        <fullName evidence="2">Uncharacterized protein</fullName>
    </submittedName>
</protein>
<keyword evidence="3" id="KW-1185">Reference proteome</keyword>
<organism evidence="2 3">
    <name type="scientific">Erythrobacter neustonensis</name>
    <dbReference type="NCBI Taxonomy" id="1112"/>
    <lineage>
        <taxon>Bacteria</taxon>
        <taxon>Pseudomonadati</taxon>
        <taxon>Pseudomonadota</taxon>
        <taxon>Alphaproteobacteria</taxon>
        <taxon>Sphingomonadales</taxon>
        <taxon>Erythrobacteraceae</taxon>
        <taxon>Erythrobacter/Porphyrobacter group</taxon>
        <taxon>Erythrobacter</taxon>
    </lineage>
</organism>
<evidence type="ECO:0000256" key="1">
    <source>
        <dbReference type="SAM" id="MobiDB-lite"/>
    </source>
</evidence>
<evidence type="ECO:0000313" key="3">
    <source>
        <dbReference type="Proteomes" id="UP000078263"/>
    </source>
</evidence>
<feature type="region of interest" description="Disordered" evidence="1">
    <location>
        <begin position="1"/>
        <end position="36"/>
    </location>
</feature>
<dbReference type="AlphaFoldDB" id="A0A192D308"/>
<evidence type="ECO:0000313" key="2">
    <source>
        <dbReference type="EMBL" id="ANK12868.1"/>
    </source>
</evidence>
<dbReference type="EMBL" id="CP016033">
    <property type="protein sequence ID" value="ANK12868.1"/>
    <property type="molecule type" value="Genomic_DNA"/>
</dbReference>